<protein>
    <submittedName>
        <fullName evidence="2">DUF1295 domain-containing protein</fullName>
    </submittedName>
</protein>
<gene>
    <name evidence="2" type="ORF">FOY51_23890</name>
</gene>
<dbReference type="OrthoDB" id="9779233at2"/>
<dbReference type="PANTHER" id="PTHR32251">
    <property type="entry name" value="3-OXO-5-ALPHA-STEROID 4-DEHYDROGENASE"/>
    <property type="match status" value="1"/>
</dbReference>
<dbReference type="Proteomes" id="UP000322244">
    <property type="component" value="Unassembled WGS sequence"/>
</dbReference>
<name>A0A5A7S5R8_9NOCA</name>
<keyword evidence="1" id="KW-0472">Membrane</keyword>
<dbReference type="RefSeq" id="WP_149432783.1">
    <property type="nucleotide sequence ID" value="NZ_VLNY01000017.1"/>
</dbReference>
<reference evidence="2 3" key="1">
    <citation type="submission" date="2019-07" db="EMBL/GenBank/DDBJ databases">
        <title>Rhodococcus cavernicolus sp. nov., isolated from a cave.</title>
        <authorList>
            <person name="Lee S.D."/>
        </authorList>
    </citation>
    <scope>NUCLEOTIDE SEQUENCE [LARGE SCALE GENOMIC DNA]</scope>
    <source>
        <strain evidence="2 3">C1-24</strain>
    </source>
</reference>
<dbReference type="EMBL" id="VLNY01000017">
    <property type="protein sequence ID" value="KAA0018522.1"/>
    <property type="molecule type" value="Genomic_DNA"/>
</dbReference>
<sequence length="293" mass="32849">MSKGASLIRVVTAYVVAILAGFAWLAWGPNTGHLWLDGLIADLIATVVIFVASRMYKNSSFYDAYWSVIPPLLAFYWWVEADAGVDGVRWWLLMTVMLVWAVRLTGNWVYGFPGLHHEDWRYPLLRDRAGRFELAVDFGAIHLFPTLQVFAGLIPVYLVATRAGEPFGVLDVVAFMVGLGAVAMETIADVQMHRFVATKSSGQVMDRGLWSWSRHPNYFGEFGVWLSFGFFGLAAAPGDWWVLGGAVVMLAMLLGASIPMMEERSLQRRPKYQDVVRRVSRFVPWPPKRSAVG</sequence>
<feature type="transmembrane region" description="Helical" evidence="1">
    <location>
        <begin position="241"/>
        <end position="261"/>
    </location>
</feature>
<dbReference type="AlphaFoldDB" id="A0A5A7S5R8"/>
<dbReference type="Pfam" id="PF06966">
    <property type="entry name" value="DUF1295"/>
    <property type="match status" value="1"/>
</dbReference>
<feature type="transmembrane region" description="Helical" evidence="1">
    <location>
        <begin position="172"/>
        <end position="197"/>
    </location>
</feature>
<dbReference type="InterPro" id="IPR010721">
    <property type="entry name" value="UstE-like"/>
</dbReference>
<comment type="caution">
    <text evidence="2">The sequence shown here is derived from an EMBL/GenBank/DDBJ whole genome shotgun (WGS) entry which is preliminary data.</text>
</comment>
<proteinExistence type="predicted"/>
<evidence type="ECO:0000313" key="3">
    <source>
        <dbReference type="Proteomes" id="UP000322244"/>
    </source>
</evidence>
<feature type="transmembrane region" description="Helical" evidence="1">
    <location>
        <begin position="33"/>
        <end position="53"/>
    </location>
</feature>
<organism evidence="2 3">
    <name type="scientific">Antrihabitans cavernicola</name>
    <dbReference type="NCBI Taxonomy" id="2495913"/>
    <lineage>
        <taxon>Bacteria</taxon>
        <taxon>Bacillati</taxon>
        <taxon>Actinomycetota</taxon>
        <taxon>Actinomycetes</taxon>
        <taxon>Mycobacteriales</taxon>
        <taxon>Nocardiaceae</taxon>
        <taxon>Antrihabitans</taxon>
    </lineage>
</organism>
<keyword evidence="1" id="KW-1133">Transmembrane helix</keyword>
<dbReference type="GO" id="GO:0016020">
    <property type="term" value="C:membrane"/>
    <property type="evidence" value="ECO:0007669"/>
    <property type="project" value="TreeGrafter"/>
</dbReference>
<evidence type="ECO:0000313" key="2">
    <source>
        <dbReference type="EMBL" id="KAA0018522.1"/>
    </source>
</evidence>
<evidence type="ECO:0000256" key="1">
    <source>
        <dbReference type="SAM" id="Phobius"/>
    </source>
</evidence>
<keyword evidence="3" id="KW-1185">Reference proteome</keyword>
<feature type="transmembrane region" description="Helical" evidence="1">
    <location>
        <begin position="90"/>
        <end position="113"/>
    </location>
</feature>
<feature type="transmembrane region" description="Helical" evidence="1">
    <location>
        <begin position="7"/>
        <end position="27"/>
    </location>
</feature>
<feature type="transmembrane region" description="Helical" evidence="1">
    <location>
        <begin position="134"/>
        <end position="160"/>
    </location>
</feature>
<dbReference type="PANTHER" id="PTHR32251:SF23">
    <property type="entry name" value="3-OXO-5-ALPHA-STEROID 4-DEHYDROGENASE (DUF1295)"/>
    <property type="match status" value="1"/>
</dbReference>
<keyword evidence="1" id="KW-0812">Transmembrane</keyword>
<accession>A0A5A7S5R8</accession>
<dbReference type="Gene3D" id="1.20.120.1630">
    <property type="match status" value="1"/>
</dbReference>